<dbReference type="EMBL" id="FQWF01000038">
    <property type="protein sequence ID" value="SHH23362.1"/>
    <property type="molecule type" value="Genomic_DNA"/>
</dbReference>
<dbReference type="Proteomes" id="UP000184020">
    <property type="component" value="Unassembled WGS sequence"/>
</dbReference>
<dbReference type="AlphaFoldDB" id="A0A1M5RAI7"/>
<proteinExistence type="predicted"/>
<sequence length="148" mass="16921">SYVGGLHSHPSDGYAMFSFQDIRFLLNVYDEASSIRKQEAFNGLVVKDAAGNTNTYMLKIENIESLRTQINNVWNDPNYSKFQNENDRIKKIHKDQAEIYAKSNGNLEKSFLEQFKDFGIVLFKADATTDHFDKLTLNNSIVTQTPCN</sequence>
<feature type="non-terminal residue" evidence="1">
    <location>
        <position position="1"/>
    </location>
</feature>
<accession>A0A1M5RAI7</accession>
<evidence type="ECO:0000313" key="1">
    <source>
        <dbReference type="EMBL" id="SHH23362.1"/>
    </source>
</evidence>
<dbReference type="RefSeq" id="WP_170857249.1">
    <property type="nucleotide sequence ID" value="NZ_FQWF01000038.1"/>
</dbReference>
<gene>
    <name evidence="1" type="ORF">SAMN05444372_1382</name>
</gene>
<name>A0A1M5RAI7_9FLAO</name>
<protein>
    <submittedName>
        <fullName evidence="1">Uncharacterized protein</fullName>
    </submittedName>
</protein>
<organism evidence="1 2">
    <name type="scientific">Flavobacterium micromati</name>
    <dbReference type="NCBI Taxonomy" id="229205"/>
    <lineage>
        <taxon>Bacteria</taxon>
        <taxon>Pseudomonadati</taxon>
        <taxon>Bacteroidota</taxon>
        <taxon>Flavobacteriia</taxon>
        <taxon>Flavobacteriales</taxon>
        <taxon>Flavobacteriaceae</taxon>
        <taxon>Flavobacterium</taxon>
    </lineage>
</organism>
<reference evidence="2" key="1">
    <citation type="submission" date="2016-11" db="EMBL/GenBank/DDBJ databases">
        <authorList>
            <person name="Varghese N."/>
            <person name="Submissions S."/>
        </authorList>
    </citation>
    <scope>NUCLEOTIDE SEQUENCE [LARGE SCALE GENOMIC DNA]</scope>
    <source>
        <strain evidence="2">DSM 17659</strain>
    </source>
</reference>
<keyword evidence="2" id="KW-1185">Reference proteome</keyword>
<evidence type="ECO:0000313" key="2">
    <source>
        <dbReference type="Proteomes" id="UP000184020"/>
    </source>
</evidence>